<dbReference type="EMBL" id="QYBC01000019">
    <property type="protein sequence ID" value="RYB02596.1"/>
    <property type="molecule type" value="Genomic_DNA"/>
</dbReference>
<evidence type="ECO:0000313" key="4">
    <source>
        <dbReference type="Proteomes" id="UP000289411"/>
    </source>
</evidence>
<evidence type="ECO:0000256" key="2">
    <source>
        <dbReference type="SAM" id="SignalP"/>
    </source>
</evidence>
<name>A0A4Q2RAJ4_9HYPH</name>
<feature type="chain" id="PRO_5020696896" description="Bacteriocin" evidence="2">
    <location>
        <begin position="22"/>
        <end position="86"/>
    </location>
</feature>
<evidence type="ECO:0000313" key="3">
    <source>
        <dbReference type="EMBL" id="RYB02596.1"/>
    </source>
</evidence>
<dbReference type="RefSeq" id="WP_129221055.1">
    <property type="nucleotide sequence ID" value="NZ_QYBC01000019.1"/>
</dbReference>
<dbReference type="AlphaFoldDB" id="A0A4Q2RAJ4"/>
<protein>
    <recommendedName>
        <fullName evidence="5">Bacteriocin</fullName>
    </recommendedName>
</protein>
<evidence type="ECO:0000256" key="1">
    <source>
        <dbReference type="SAM" id="Phobius"/>
    </source>
</evidence>
<keyword evidence="1" id="KW-0472">Membrane</keyword>
<dbReference type="Proteomes" id="UP000289411">
    <property type="component" value="Unassembled WGS sequence"/>
</dbReference>
<feature type="transmembrane region" description="Helical" evidence="1">
    <location>
        <begin position="47"/>
        <end position="67"/>
    </location>
</feature>
<accession>A0A4Q2RAJ4</accession>
<organism evidence="3 4">
    <name type="scientific">Lichenibacterium ramalinae</name>
    <dbReference type="NCBI Taxonomy" id="2316527"/>
    <lineage>
        <taxon>Bacteria</taxon>
        <taxon>Pseudomonadati</taxon>
        <taxon>Pseudomonadota</taxon>
        <taxon>Alphaproteobacteria</taxon>
        <taxon>Hyphomicrobiales</taxon>
        <taxon>Lichenihabitantaceae</taxon>
        <taxon>Lichenibacterium</taxon>
    </lineage>
</organism>
<keyword evidence="1" id="KW-0812">Transmembrane</keyword>
<reference evidence="3 4" key="2">
    <citation type="submission" date="2019-02" db="EMBL/GenBank/DDBJ databases">
        <title>'Lichenibacterium ramalinii' gen. nov. sp. nov., 'Lichenibacterium minor' gen. nov. sp. nov.</title>
        <authorList>
            <person name="Pankratov T."/>
        </authorList>
    </citation>
    <scope>NUCLEOTIDE SEQUENCE [LARGE SCALE GENOMIC DNA]</scope>
    <source>
        <strain evidence="3 4">RmlP001</strain>
    </source>
</reference>
<keyword evidence="1" id="KW-1133">Transmembrane helix</keyword>
<reference evidence="3 4" key="1">
    <citation type="submission" date="2018-09" db="EMBL/GenBank/DDBJ databases">
        <authorList>
            <person name="Grouzdev D.S."/>
            <person name="Krutkina M.S."/>
        </authorList>
    </citation>
    <scope>NUCLEOTIDE SEQUENCE [LARGE SCALE GENOMIC DNA]</scope>
    <source>
        <strain evidence="3 4">RmlP001</strain>
    </source>
</reference>
<comment type="caution">
    <text evidence="3">The sequence shown here is derived from an EMBL/GenBank/DDBJ whole genome shotgun (WGS) entry which is preliminary data.</text>
</comment>
<feature type="signal peptide" evidence="2">
    <location>
        <begin position="1"/>
        <end position="21"/>
    </location>
</feature>
<proteinExistence type="predicted"/>
<keyword evidence="4" id="KW-1185">Reference proteome</keyword>
<gene>
    <name evidence="3" type="ORF">D3272_20375</name>
</gene>
<sequence>MRTQLVLVASLLGLLALPAQADAQGIVGGARTGAARGERAAGPVGGVVGGVLGGAVGGVVGGARGVLGLPRRGAHHVVRHHRRHRR</sequence>
<evidence type="ECO:0008006" key="5">
    <source>
        <dbReference type="Google" id="ProtNLM"/>
    </source>
</evidence>
<keyword evidence="2" id="KW-0732">Signal</keyword>